<dbReference type="AlphaFoldDB" id="A0A5J5IEC3"/>
<keyword evidence="15" id="KW-1185">Reference proteome</keyword>
<evidence type="ECO:0000313" key="15">
    <source>
        <dbReference type="Proteomes" id="UP000326903"/>
    </source>
</evidence>
<evidence type="ECO:0000256" key="10">
    <source>
        <dbReference type="ARBA" id="ARBA00023136"/>
    </source>
</evidence>
<evidence type="ECO:0000256" key="12">
    <source>
        <dbReference type="ARBA" id="ARBA00034430"/>
    </source>
</evidence>
<keyword evidence="5 13" id="KW-0812">Transmembrane</keyword>
<dbReference type="GO" id="GO:0016020">
    <property type="term" value="C:membrane"/>
    <property type="evidence" value="ECO:0007669"/>
    <property type="project" value="UniProtKB-SubCell"/>
</dbReference>
<feature type="transmembrane region" description="Helical" evidence="13">
    <location>
        <begin position="117"/>
        <end position="142"/>
    </location>
</feature>
<gene>
    <name evidence="14" type="ORF">FW778_16190</name>
</gene>
<evidence type="ECO:0000256" key="5">
    <source>
        <dbReference type="ARBA" id="ARBA00022692"/>
    </source>
</evidence>
<keyword evidence="4" id="KW-0633">Potassium transport</keyword>
<dbReference type="EMBL" id="VYQF01000005">
    <property type="protein sequence ID" value="KAA9037633.1"/>
    <property type="molecule type" value="Genomic_DNA"/>
</dbReference>
<feature type="transmembrane region" description="Helical" evidence="13">
    <location>
        <begin position="58"/>
        <end position="76"/>
    </location>
</feature>
<evidence type="ECO:0000256" key="1">
    <source>
        <dbReference type="ARBA" id="ARBA00004141"/>
    </source>
</evidence>
<keyword evidence="9" id="KW-0406">Ion transport</keyword>
<comment type="catalytic activity">
    <reaction evidence="12">
        <text>K(+)(in) = K(+)(out)</text>
        <dbReference type="Rhea" id="RHEA:29463"/>
        <dbReference type="ChEBI" id="CHEBI:29103"/>
    </reaction>
</comment>
<keyword evidence="6" id="KW-0631">Potassium channel</keyword>
<protein>
    <submittedName>
        <fullName evidence="14">DUF1211 domain-containing protein</fullName>
    </submittedName>
</protein>
<comment type="subcellular location">
    <subcellularLocation>
        <location evidence="1">Membrane</location>
        <topology evidence="1">Multi-pass membrane protein</topology>
    </subcellularLocation>
</comment>
<comment type="similarity">
    <text evidence="2">Belongs to the TMEM175 family.</text>
</comment>
<dbReference type="GO" id="GO:0015252">
    <property type="term" value="F:proton channel activity"/>
    <property type="evidence" value="ECO:0007669"/>
    <property type="project" value="InterPro"/>
</dbReference>
<keyword evidence="11" id="KW-0407">Ion channel</keyword>
<keyword evidence="8 13" id="KW-1133">Transmembrane helix</keyword>
<dbReference type="PANTHER" id="PTHR31462">
    <property type="entry name" value="ENDOSOMAL/LYSOSOMAL POTASSIUM CHANNEL TMEM175"/>
    <property type="match status" value="1"/>
</dbReference>
<evidence type="ECO:0000256" key="9">
    <source>
        <dbReference type="ARBA" id="ARBA00023065"/>
    </source>
</evidence>
<sequence length="207" mass="24160">MKIEPDRLTMSAGRLEALGDGIFSVAMTILAIELKIPSVEGNSLKDFLHGLYETRQELFCYFISFIVLGIMWFGHRMVFEYIHRTNRYFIYLGVLFYMMVCLVPFSTRFLAANTLKWFAILMYGLNLSCCNLALYAQWIYGIKRPSLHERLLPAEVKKEANRLFLISPILYGIAIAISFYFPWISIVIYFFTPILYLLPNKLDKYLP</sequence>
<dbReference type="Pfam" id="PF06736">
    <property type="entry name" value="TMEM175"/>
    <property type="match status" value="1"/>
</dbReference>
<evidence type="ECO:0000256" key="13">
    <source>
        <dbReference type="SAM" id="Phobius"/>
    </source>
</evidence>
<evidence type="ECO:0000256" key="2">
    <source>
        <dbReference type="ARBA" id="ARBA00006920"/>
    </source>
</evidence>
<dbReference type="GO" id="GO:0005267">
    <property type="term" value="F:potassium channel activity"/>
    <property type="evidence" value="ECO:0007669"/>
    <property type="project" value="UniProtKB-KW"/>
</dbReference>
<dbReference type="RefSeq" id="WP_150415868.1">
    <property type="nucleotide sequence ID" value="NZ_VYQF01000005.1"/>
</dbReference>
<evidence type="ECO:0000256" key="11">
    <source>
        <dbReference type="ARBA" id="ARBA00023303"/>
    </source>
</evidence>
<feature type="transmembrane region" description="Helical" evidence="13">
    <location>
        <begin position="88"/>
        <end position="111"/>
    </location>
</feature>
<accession>A0A5J5IEC3</accession>
<evidence type="ECO:0000256" key="4">
    <source>
        <dbReference type="ARBA" id="ARBA00022538"/>
    </source>
</evidence>
<organism evidence="14 15">
    <name type="scientific">Ginsengibacter hankyongi</name>
    <dbReference type="NCBI Taxonomy" id="2607284"/>
    <lineage>
        <taxon>Bacteria</taxon>
        <taxon>Pseudomonadati</taxon>
        <taxon>Bacteroidota</taxon>
        <taxon>Chitinophagia</taxon>
        <taxon>Chitinophagales</taxon>
        <taxon>Chitinophagaceae</taxon>
        <taxon>Ginsengibacter</taxon>
    </lineage>
</organism>
<feature type="transmembrane region" description="Helical" evidence="13">
    <location>
        <begin position="163"/>
        <end position="191"/>
    </location>
</feature>
<evidence type="ECO:0000256" key="8">
    <source>
        <dbReference type="ARBA" id="ARBA00022989"/>
    </source>
</evidence>
<name>A0A5J5IEC3_9BACT</name>
<evidence type="ECO:0000256" key="6">
    <source>
        <dbReference type="ARBA" id="ARBA00022826"/>
    </source>
</evidence>
<keyword evidence="10 13" id="KW-0472">Membrane</keyword>
<dbReference type="Proteomes" id="UP000326903">
    <property type="component" value="Unassembled WGS sequence"/>
</dbReference>
<evidence type="ECO:0000256" key="7">
    <source>
        <dbReference type="ARBA" id="ARBA00022958"/>
    </source>
</evidence>
<proteinExistence type="inferred from homology"/>
<evidence type="ECO:0000256" key="3">
    <source>
        <dbReference type="ARBA" id="ARBA00022448"/>
    </source>
</evidence>
<reference evidence="14 15" key="1">
    <citation type="submission" date="2019-09" db="EMBL/GenBank/DDBJ databases">
        <title>Draft genome sequence of Ginsengibacter sp. BR5-29.</title>
        <authorList>
            <person name="Im W.-T."/>
        </authorList>
    </citation>
    <scope>NUCLEOTIDE SEQUENCE [LARGE SCALE GENOMIC DNA]</scope>
    <source>
        <strain evidence="14 15">BR5-29</strain>
    </source>
</reference>
<comment type="caution">
    <text evidence="14">The sequence shown here is derived from an EMBL/GenBank/DDBJ whole genome shotgun (WGS) entry which is preliminary data.</text>
</comment>
<keyword evidence="3" id="KW-0813">Transport</keyword>
<dbReference type="InterPro" id="IPR010617">
    <property type="entry name" value="TMEM175-like"/>
</dbReference>
<keyword evidence="7" id="KW-0630">Potassium</keyword>
<dbReference type="PANTHER" id="PTHR31462:SF5">
    <property type="entry name" value="ENDOSOMAL_LYSOSOMAL PROTON CHANNEL TMEM175"/>
    <property type="match status" value="1"/>
</dbReference>
<evidence type="ECO:0000313" key="14">
    <source>
        <dbReference type="EMBL" id="KAA9037633.1"/>
    </source>
</evidence>